<protein>
    <submittedName>
        <fullName evidence="2">Uncharacterized protein</fullName>
    </submittedName>
</protein>
<reference evidence="2" key="2">
    <citation type="journal article" date="2015" name="Data Brief">
        <title>Shoot transcriptome of the giant reed, Arundo donax.</title>
        <authorList>
            <person name="Barrero R.A."/>
            <person name="Guerrero F.D."/>
            <person name="Moolhuijzen P."/>
            <person name="Goolsby J.A."/>
            <person name="Tidwell J."/>
            <person name="Bellgard S.E."/>
            <person name="Bellgard M.I."/>
        </authorList>
    </citation>
    <scope>NUCLEOTIDE SEQUENCE</scope>
    <source>
        <tissue evidence="2">Shoot tissue taken approximately 20 cm above the soil surface</tissue>
    </source>
</reference>
<organism evidence="2">
    <name type="scientific">Arundo donax</name>
    <name type="common">Giant reed</name>
    <name type="synonym">Donax arundinaceus</name>
    <dbReference type="NCBI Taxonomy" id="35708"/>
    <lineage>
        <taxon>Eukaryota</taxon>
        <taxon>Viridiplantae</taxon>
        <taxon>Streptophyta</taxon>
        <taxon>Embryophyta</taxon>
        <taxon>Tracheophyta</taxon>
        <taxon>Spermatophyta</taxon>
        <taxon>Magnoliopsida</taxon>
        <taxon>Liliopsida</taxon>
        <taxon>Poales</taxon>
        <taxon>Poaceae</taxon>
        <taxon>PACMAD clade</taxon>
        <taxon>Arundinoideae</taxon>
        <taxon>Arundineae</taxon>
        <taxon>Arundo</taxon>
    </lineage>
</organism>
<feature type="compositionally biased region" description="Polar residues" evidence="1">
    <location>
        <begin position="8"/>
        <end position="17"/>
    </location>
</feature>
<feature type="region of interest" description="Disordered" evidence="1">
    <location>
        <begin position="1"/>
        <end position="26"/>
    </location>
</feature>
<proteinExistence type="predicted"/>
<accession>A0A0A9ELJ5</accession>
<evidence type="ECO:0000313" key="2">
    <source>
        <dbReference type="EMBL" id="JAD96922.1"/>
    </source>
</evidence>
<evidence type="ECO:0000256" key="1">
    <source>
        <dbReference type="SAM" id="MobiDB-lite"/>
    </source>
</evidence>
<dbReference type="AlphaFoldDB" id="A0A0A9ELJ5"/>
<sequence>MGEKERPGQSTQQTQPLSIFPLITLT</sequence>
<dbReference type="EMBL" id="GBRH01200973">
    <property type="protein sequence ID" value="JAD96922.1"/>
    <property type="molecule type" value="Transcribed_RNA"/>
</dbReference>
<name>A0A0A9ELJ5_ARUDO</name>
<reference evidence="2" key="1">
    <citation type="submission" date="2014-09" db="EMBL/GenBank/DDBJ databases">
        <authorList>
            <person name="Magalhaes I.L.F."/>
            <person name="Oliveira U."/>
            <person name="Santos F.R."/>
            <person name="Vidigal T.H.D.A."/>
            <person name="Brescovit A.D."/>
            <person name="Santos A.J."/>
        </authorList>
    </citation>
    <scope>NUCLEOTIDE SEQUENCE</scope>
    <source>
        <tissue evidence="2">Shoot tissue taken approximately 20 cm above the soil surface</tissue>
    </source>
</reference>